<accession>A0A1R2ANN2</accession>
<comment type="caution">
    <text evidence="1">The sequence shown here is derived from an EMBL/GenBank/DDBJ whole genome shotgun (WGS) entry which is preliminary data.</text>
</comment>
<dbReference type="EMBL" id="MPUH01001814">
    <property type="protein sequence ID" value="OMJ66117.1"/>
    <property type="molecule type" value="Genomic_DNA"/>
</dbReference>
<organism evidence="1 2">
    <name type="scientific">Stentor coeruleus</name>
    <dbReference type="NCBI Taxonomy" id="5963"/>
    <lineage>
        <taxon>Eukaryota</taxon>
        <taxon>Sar</taxon>
        <taxon>Alveolata</taxon>
        <taxon>Ciliophora</taxon>
        <taxon>Postciliodesmatophora</taxon>
        <taxon>Heterotrichea</taxon>
        <taxon>Heterotrichida</taxon>
        <taxon>Stentoridae</taxon>
        <taxon>Stentor</taxon>
    </lineage>
</organism>
<protein>
    <submittedName>
        <fullName evidence="1">Uncharacterized protein</fullName>
    </submittedName>
</protein>
<sequence>METIDIFNDVLTTDYRQSQDITVEKVGIDHENDLNNSRMSFFINPAYSASGDIKPYTISSNYMQKKKNHTTKSSYITELTELLAMAEIRYLDSTYKIKEAIILNRKIYTMRIVNFIIKIYPIIKHLQFLIFKTYWYKWISVHRESNPNRLKSNAFIIWSFSLLWKKINKRILLKAFLLYKERGILYQFGIQYYGIDSISRQKLSKFIPPLIKEESNKNKLDKIVANRGIIGKSLRDMKKNRYYFK</sequence>
<reference evidence="1 2" key="1">
    <citation type="submission" date="2016-11" db="EMBL/GenBank/DDBJ databases">
        <title>The macronuclear genome of Stentor coeruleus: a giant cell with tiny introns.</title>
        <authorList>
            <person name="Slabodnick M."/>
            <person name="Ruby J.G."/>
            <person name="Reiff S.B."/>
            <person name="Swart E.C."/>
            <person name="Gosai S."/>
            <person name="Prabakaran S."/>
            <person name="Witkowska E."/>
            <person name="Larue G.E."/>
            <person name="Fisher S."/>
            <person name="Freeman R.M."/>
            <person name="Gunawardena J."/>
            <person name="Chu W."/>
            <person name="Stover N.A."/>
            <person name="Gregory B.D."/>
            <person name="Nowacki M."/>
            <person name="Derisi J."/>
            <person name="Roy S.W."/>
            <person name="Marshall W.F."/>
            <person name="Sood P."/>
        </authorList>
    </citation>
    <scope>NUCLEOTIDE SEQUENCE [LARGE SCALE GENOMIC DNA]</scope>
    <source>
        <strain evidence="1">WM001</strain>
    </source>
</reference>
<evidence type="ECO:0000313" key="1">
    <source>
        <dbReference type="EMBL" id="OMJ66117.1"/>
    </source>
</evidence>
<keyword evidence="2" id="KW-1185">Reference proteome</keyword>
<dbReference type="OrthoDB" id="321022at2759"/>
<gene>
    <name evidence="1" type="ORF">SteCoe_37152</name>
</gene>
<dbReference type="AlphaFoldDB" id="A0A1R2ANN2"/>
<evidence type="ECO:0000313" key="2">
    <source>
        <dbReference type="Proteomes" id="UP000187209"/>
    </source>
</evidence>
<name>A0A1R2ANN2_9CILI</name>
<proteinExistence type="predicted"/>
<dbReference type="Proteomes" id="UP000187209">
    <property type="component" value="Unassembled WGS sequence"/>
</dbReference>